<evidence type="ECO:0000313" key="4">
    <source>
        <dbReference type="Proteomes" id="UP000257109"/>
    </source>
</evidence>
<evidence type="ECO:0000259" key="2">
    <source>
        <dbReference type="PROSITE" id="PS50994"/>
    </source>
</evidence>
<evidence type="ECO:0000256" key="1">
    <source>
        <dbReference type="SAM" id="MobiDB-lite"/>
    </source>
</evidence>
<comment type="caution">
    <text evidence="3">The sequence shown here is derived from an EMBL/GenBank/DDBJ whole genome shotgun (WGS) entry which is preliminary data.</text>
</comment>
<dbReference type="InterPro" id="IPR050951">
    <property type="entry name" value="Retrovirus_Pol_polyprotein"/>
</dbReference>
<reference evidence="3" key="1">
    <citation type="submission" date="2018-05" db="EMBL/GenBank/DDBJ databases">
        <title>Draft genome of Mucuna pruriens seed.</title>
        <authorList>
            <person name="Nnadi N.E."/>
            <person name="Vos R."/>
            <person name="Hasami M.H."/>
            <person name="Devisetty U.K."/>
            <person name="Aguiy J.C."/>
        </authorList>
    </citation>
    <scope>NUCLEOTIDE SEQUENCE [LARGE SCALE GENOMIC DNA]</scope>
    <source>
        <strain evidence="3">JCA_2017</strain>
    </source>
</reference>
<evidence type="ECO:0000313" key="3">
    <source>
        <dbReference type="EMBL" id="RDX69653.1"/>
    </source>
</evidence>
<dbReference type="Gene3D" id="3.30.420.10">
    <property type="entry name" value="Ribonuclease H-like superfamily/Ribonuclease H"/>
    <property type="match status" value="1"/>
</dbReference>
<sequence>MFTPVLEVPSYGVDISDFDFLLSPYWPTLKKDSMEFVKKCNKCQQFINLHKAPSEPLHLVMSPCPFYTWGVDILGPFPLVVGQVKFLIVTVNYTKWVEVELVVTILAKRIKRFYWRKIICRFGLSGVIVSDNGTQFASWLVANFCSQLGIKQAFTSSSEAGEEGWRKQRDNGQSNFVKYFGHTILPPTPPPRKKSASHPQGPFSSNQPRTRRSYEQTLTYFKKPEGLHTVTQRYKTKVFLRKLKKQDLVLRRVLKDIASNKLTLNWKGPCRIIEKVRRGAFWLEHLDKKKVPHLEYGKFAYLL</sequence>
<dbReference type="InterPro" id="IPR036397">
    <property type="entry name" value="RNaseH_sf"/>
</dbReference>
<dbReference type="Pfam" id="PF00665">
    <property type="entry name" value="rve"/>
    <property type="match status" value="1"/>
</dbReference>
<keyword evidence="4" id="KW-1185">Reference proteome</keyword>
<feature type="non-terminal residue" evidence="3">
    <location>
        <position position="1"/>
    </location>
</feature>
<gene>
    <name evidence="3" type="ORF">CR513_51205</name>
</gene>
<dbReference type="GO" id="GO:0003676">
    <property type="term" value="F:nucleic acid binding"/>
    <property type="evidence" value="ECO:0007669"/>
    <property type="project" value="InterPro"/>
</dbReference>
<dbReference type="InterPro" id="IPR001584">
    <property type="entry name" value="Integrase_cat-core"/>
</dbReference>
<dbReference type="GO" id="GO:0015074">
    <property type="term" value="P:DNA integration"/>
    <property type="evidence" value="ECO:0007669"/>
    <property type="project" value="InterPro"/>
</dbReference>
<feature type="region of interest" description="Disordered" evidence="1">
    <location>
        <begin position="186"/>
        <end position="212"/>
    </location>
</feature>
<dbReference type="PANTHER" id="PTHR37984">
    <property type="entry name" value="PROTEIN CBG26694"/>
    <property type="match status" value="1"/>
</dbReference>
<dbReference type="OrthoDB" id="1736338at2759"/>
<dbReference type="Proteomes" id="UP000257109">
    <property type="component" value="Unassembled WGS sequence"/>
</dbReference>
<dbReference type="PANTHER" id="PTHR37984:SF5">
    <property type="entry name" value="PROTEIN NYNRIN-LIKE"/>
    <property type="match status" value="1"/>
</dbReference>
<name>A0A371EUG9_MUCPR</name>
<organism evidence="3 4">
    <name type="scientific">Mucuna pruriens</name>
    <name type="common">Velvet bean</name>
    <name type="synonym">Dolichos pruriens</name>
    <dbReference type="NCBI Taxonomy" id="157652"/>
    <lineage>
        <taxon>Eukaryota</taxon>
        <taxon>Viridiplantae</taxon>
        <taxon>Streptophyta</taxon>
        <taxon>Embryophyta</taxon>
        <taxon>Tracheophyta</taxon>
        <taxon>Spermatophyta</taxon>
        <taxon>Magnoliopsida</taxon>
        <taxon>eudicotyledons</taxon>
        <taxon>Gunneridae</taxon>
        <taxon>Pentapetalae</taxon>
        <taxon>rosids</taxon>
        <taxon>fabids</taxon>
        <taxon>Fabales</taxon>
        <taxon>Fabaceae</taxon>
        <taxon>Papilionoideae</taxon>
        <taxon>50 kb inversion clade</taxon>
        <taxon>NPAAA clade</taxon>
        <taxon>indigoferoid/millettioid clade</taxon>
        <taxon>Phaseoleae</taxon>
        <taxon>Mucuna</taxon>
    </lineage>
</organism>
<proteinExistence type="predicted"/>
<dbReference type="PROSITE" id="PS50994">
    <property type="entry name" value="INTEGRASE"/>
    <property type="match status" value="1"/>
</dbReference>
<dbReference type="InterPro" id="IPR012337">
    <property type="entry name" value="RNaseH-like_sf"/>
</dbReference>
<dbReference type="SUPFAM" id="SSF53098">
    <property type="entry name" value="Ribonuclease H-like"/>
    <property type="match status" value="1"/>
</dbReference>
<dbReference type="AlphaFoldDB" id="A0A371EUG9"/>
<dbReference type="EMBL" id="QJKJ01012018">
    <property type="protein sequence ID" value="RDX69653.1"/>
    <property type="molecule type" value="Genomic_DNA"/>
</dbReference>
<feature type="domain" description="Integrase catalytic" evidence="2">
    <location>
        <begin position="61"/>
        <end position="164"/>
    </location>
</feature>
<accession>A0A371EUG9</accession>
<protein>
    <recommendedName>
        <fullName evidence="2">Integrase catalytic domain-containing protein</fullName>
    </recommendedName>
</protein>